<feature type="signal peptide" evidence="1">
    <location>
        <begin position="1"/>
        <end position="23"/>
    </location>
</feature>
<organism evidence="2 3">
    <name type="scientific">Aspergillus ellipticus CBS 707.79</name>
    <dbReference type="NCBI Taxonomy" id="1448320"/>
    <lineage>
        <taxon>Eukaryota</taxon>
        <taxon>Fungi</taxon>
        <taxon>Dikarya</taxon>
        <taxon>Ascomycota</taxon>
        <taxon>Pezizomycotina</taxon>
        <taxon>Eurotiomycetes</taxon>
        <taxon>Eurotiomycetidae</taxon>
        <taxon>Eurotiales</taxon>
        <taxon>Aspergillaceae</taxon>
        <taxon>Aspergillus</taxon>
        <taxon>Aspergillus subgen. Circumdati</taxon>
    </lineage>
</organism>
<evidence type="ECO:0000313" key="3">
    <source>
        <dbReference type="Proteomes" id="UP000247810"/>
    </source>
</evidence>
<keyword evidence="3" id="KW-1185">Reference proteome</keyword>
<proteinExistence type="predicted"/>
<evidence type="ECO:0000256" key="1">
    <source>
        <dbReference type="SAM" id="SignalP"/>
    </source>
</evidence>
<keyword evidence="1" id="KW-0732">Signal</keyword>
<dbReference type="VEuPathDB" id="FungiDB:BO71DRAFT_428534"/>
<reference evidence="2 3" key="1">
    <citation type="submission" date="2018-02" db="EMBL/GenBank/DDBJ databases">
        <title>The genomes of Aspergillus section Nigri reveals drivers in fungal speciation.</title>
        <authorList>
            <consortium name="DOE Joint Genome Institute"/>
            <person name="Vesth T.C."/>
            <person name="Nybo J."/>
            <person name="Theobald S."/>
            <person name="Brandl J."/>
            <person name="Frisvad J.C."/>
            <person name="Nielsen K.F."/>
            <person name="Lyhne E.K."/>
            <person name="Kogle M.E."/>
            <person name="Kuo A."/>
            <person name="Riley R."/>
            <person name="Clum A."/>
            <person name="Nolan M."/>
            <person name="Lipzen A."/>
            <person name="Salamov A."/>
            <person name="Henrissat B."/>
            <person name="Wiebenga A."/>
            <person name="De vries R.P."/>
            <person name="Grigoriev I.V."/>
            <person name="Mortensen U.H."/>
            <person name="Andersen M.R."/>
            <person name="Baker S.E."/>
        </authorList>
    </citation>
    <scope>NUCLEOTIDE SEQUENCE [LARGE SCALE GENOMIC DNA]</scope>
    <source>
        <strain evidence="2 3">CBS 707.79</strain>
    </source>
</reference>
<name>A0A319DFH3_9EURO</name>
<evidence type="ECO:0000313" key="2">
    <source>
        <dbReference type="EMBL" id="PYH95944.1"/>
    </source>
</evidence>
<dbReference type="Proteomes" id="UP000247810">
    <property type="component" value="Unassembled WGS sequence"/>
</dbReference>
<feature type="chain" id="PRO_5016282510" evidence="1">
    <location>
        <begin position="24"/>
        <end position="76"/>
    </location>
</feature>
<gene>
    <name evidence="2" type="ORF">BO71DRAFT_428534</name>
</gene>
<dbReference type="AlphaFoldDB" id="A0A319DFH3"/>
<accession>A0A319DFH3</accession>
<sequence length="76" mass="8401">MIIVLGIMMSITSFLPTSPVTSATLDTWSCQRPRQTPVVDPMAAHYWIGRIIREGIDTKVAANVQEAAKLIDWISS</sequence>
<protein>
    <submittedName>
        <fullName evidence="2">Uncharacterized protein</fullName>
    </submittedName>
</protein>
<dbReference type="EMBL" id="KZ825845">
    <property type="protein sequence ID" value="PYH95944.1"/>
    <property type="molecule type" value="Genomic_DNA"/>
</dbReference>